<dbReference type="GO" id="GO:0035770">
    <property type="term" value="C:ribonucleoprotein granule"/>
    <property type="evidence" value="ECO:0007669"/>
    <property type="project" value="TreeGrafter"/>
</dbReference>
<organism evidence="2">
    <name type="scientific">Tetraselmis sp. GSL018</name>
    <dbReference type="NCBI Taxonomy" id="582737"/>
    <lineage>
        <taxon>Eukaryota</taxon>
        <taxon>Viridiplantae</taxon>
        <taxon>Chlorophyta</taxon>
        <taxon>core chlorophytes</taxon>
        <taxon>Chlorodendrophyceae</taxon>
        <taxon>Chlorodendrales</taxon>
        <taxon>Chlorodendraceae</taxon>
        <taxon>Tetraselmis</taxon>
    </lineage>
</organism>
<dbReference type="PANTHER" id="PTHR21228">
    <property type="entry name" value="FAST LEU-RICH DOMAIN-CONTAINING"/>
    <property type="match status" value="1"/>
</dbReference>
<dbReference type="GO" id="GO:0005759">
    <property type="term" value="C:mitochondrial matrix"/>
    <property type="evidence" value="ECO:0007669"/>
    <property type="project" value="TreeGrafter"/>
</dbReference>
<dbReference type="GO" id="GO:0044528">
    <property type="term" value="P:regulation of mitochondrial mRNA stability"/>
    <property type="evidence" value="ECO:0007669"/>
    <property type="project" value="TreeGrafter"/>
</dbReference>
<sequence length="352" mass="39070">MTDHLRPLPFCRGCNSKELLDELCKQLLKRSREFKPAALANIANAAATAGRCPLEVFETLELEVLKRGKRFEPKALATLCKAFAEGRAYHPSALDVLGRGIAKQVEKLVPFHAVCTVAWSFASLRHDSPGLFEGIWQATAIQATKKTARPSDLAAVLYALGVAGKLDHAKMEQIKPKIEEIGRQAGLFSVADLCSLFQVELLLNPENRQDLHSLPPVTLKKATRAWRKVSIAGSTASEEQVTICKLLRAMGLPVSLEHETEDGLFVVDIALHGENNFGKRVAFEVNGMQHYTRTRPHRELGAVVLRKKLLEDRGWVVIDLPLHAWAAVKDDRAQARKWLESKLSMAGIKPKR</sequence>
<dbReference type="EMBL" id="GBEZ01021938">
    <property type="protein sequence ID" value="JAC64854.1"/>
    <property type="molecule type" value="Transcribed_RNA"/>
</dbReference>
<dbReference type="GO" id="GO:0000963">
    <property type="term" value="P:mitochondrial RNA processing"/>
    <property type="evidence" value="ECO:0007669"/>
    <property type="project" value="TreeGrafter"/>
</dbReference>
<dbReference type="GO" id="GO:0003723">
    <property type="term" value="F:RNA binding"/>
    <property type="evidence" value="ECO:0007669"/>
    <property type="project" value="TreeGrafter"/>
</dbReference>
<dbReference type="PROSITE" id="PS51286">
    <property type="entry name" value="RAP"/>
    <property type="match status" value="1"/>
</dbReference>
<dbReference type="InterPro" id="IPR013584">
    <property type="entry name" value="RAP"/>
</dbReference>
<proteinExistence type="predicted"/>
<accession>A0A061R273</accession>
<evidence type="ECO:0000313" key="2">
    <source>
        <dbReference type="EMBL" id="JAC64854.1"/>
    </source>
</evidence>
<protein>
    <recommendedName>
        <fullName evidence="1">RAP domain-containing protein</fullName>
    </recommendedName>
</protein>
<dbReference type="Pfam" id="PF08373">
    <property type="entry name" value="RAP"/>
    <property type="match status" value="1"/>
</dbReference>
<name>A0A061R273_9CHLO</name>
<dbReference type="AlphaFoldDB" id="A0A061R273"/>
<dbReference type="InterPro" id="IPR050870">
    <property type="entry name" value="FAST_kinase"/>
</dbReference>
<gene>
    <name evidence="2" type="ORF">TSPGSL018_17364</name>
</gene>
<feature type="domain" description="RAP" evidence="1">
    <location>
        <begin position="281"/>
        <end position="341"/>
    </location>
</feature>
<reference evidence="2" key="1">
    <citation type="submission" date="2014-05" db="EMBL/GenBank/DDBJ databases">
        <title>The transcriptome of the halophilic microalga Tetraselmis sp. GSL018 isolated from the Great Salt Lake, Utah.</title>
        <authorList>
            <person name="Jinkerson R.E."/>
            <person name="D'Adamo S."/>
            <person name="Posewitz M.C."/>
        </authorList>
    </citation>
    <scope>NUCLEOTIDE SEQUENCE</scope>
    <source>
        <strain evidence="2">GSL018</strain>
    </source>
</reference>
<evidence type="ECO:0000259" key="1">
    <source>
        <dbReference type="PROSITE" id="PS51286"/>
    </source>
</evidence>
<dbReference type="PANTHER" id="PTHR21228:SF40">
    <property type="entry name" value="LD45607P"/>
    <property type="match status" value="1"/>
</dbReference>